<dbReference type="AlphaFoldDB" id="A0A1I0Y5E6"/>
<protein>
    <submittedName>
        <fullName evidence="1">Uncharacterized protein</fullName>
    </submittedName>
</protein>
<evidence type="ECO:0000313" key="1">
    <source>
        <dbReference type="EMBL" id="SFB08394.1"/>
    </source>
</evidence>
<organism evidence="1 2">
    <name type="scientific">Nocardioides alpinus</name>
    <dbReference type="NCBI Taxonomy" id="748909"/>
    <lineage>
        <taxon>Bacteria</taxon>
        <taxon>Bacillati</taxon>
        <taxon>Actinomycetota</taxon>
        <taxon>Actinomycetes</taxon>
        <taxon>Propionibacteriales</taxon>
        <taxon>Nocardioidaceae</taxon>
        <taxon>Nocardioides</taxon>
    </lineage>
</organism>
<name>A0A1I0Y5E6_9ACTN</name>
<dbReference type="EMBL" id="FOKC01000003">
    <property type="protein sequence ID" value="SFB08394.1"/>
    <property type="molecule type" value="Genomic_DNA"/>
</dbReference>
<gene>
    <name evidence="1" type="ORF">SAMN05192575_103255</name>
</gene>
<accession>A0A1I0Y5E6</accession>
<dbReference type="Proteomes" id="UP000199113">
    <property type="component" value="Unassembled WGS sequence"/>
</dbReference>
<reference evidence="1" key="1">
    <citation type="submission" date="2016-10" db="EMBL/GenBank/DDBJ databases">
        <authorList>
            <person name="de Groot N.N."/>
        </authorList>
    </citation>
    <scope>NUCLEOTIDE SEQUENCE [LARGE SCALE GENOMIC DNA]</scope>
    <source>
        <strain evidence="1">CGMCC 1.10697</strain>
    </source>
</reference>
<proteinExistence type="predicted"/>
<evidence type="ECO:0000313" key="2">
    <source>
        <dbReference type="Proteomes" id="UP000199113"/>
    </source>
</evidence>
<sequence length="76" mass="7890">MGDCPDPGLLVTSDDGTVPDRRAHAIVHLFENDHKGQFGQTSVPGDSGASLPTGTHWPSVIALYFANSGEVRAASG</sequence>